<sequence length="144" mass="14815">MHVTIENAQAAIAAAIKKAREIDTFMCIAIVDSGADLKAFHRMDDAWVGSIDIAIKKAKTAVFFGMPTGEIGKLSQPGGSLYGIEHSNGGLITFPGGLPIVDKDGVMVGAIGVSGSSVENDHTVAAAGAEAIGATDLPSHPWRT</sequence>
<dbReference type="Proteomes" id="UP001143364">
    <property type="component" value="Unassembled WGS sequence"/>
</dbReference>
<proteinExistence type="predicted"/>
<dbReference type="Gene3D" id="3.30.450.150">
    <property type="entry name" value="Haem-degrading domain"/>
    <property type="match status" value="1"/>
</dbReference>
<dbReference type="InterPro" id="IPR052517">
    <property type="entry name" value="GlcG_carb_metab_protein"/>
</dbReference>
<evidence type="ECO:0008006" key="3">
    <source>
        <dbReference type="Google" id="ProtNLM"/>
    </source>
</evidence>
<dbReference type="InterPro" id="IPR038084">
    <property type="entry name" value="PduO/GlcC-like_sf"/>
</dbReference>
<accession>A0A9W6JHP4</accession>
<dbReference type="AlphaFoldDB" id="A0A9W6JHP4"/>
<dbReference type="PANTHER" id="PTHR34309">
    <property type="entry name" value="SLR1406 PROTEIN"/>
    <property type="match status" value="1"/>
</dbReference>
<dbReference type="Pfam" id="PF03928">
    <property type="entry name" value="HbpS-like"/>
    <property type="match status" value="1"/>
</dbReference>
<name>A0A9W6JHP4_9HYPH</name>
<evidence type="ECO:0000313" key="2">
    <source>
        <dbReference type="Proteomes" id="UP001143364"/>
    </source>
</evidence>
<reference evidence="1" key="1">
    <citation type="journal article" date="2014" name="Int. J. Syst. Evol. Microbiol.">
        <title>Complete genome sequence of Corynebacterium casei LMG S-19264T (=DSM 44701T), isolated from a smear-ripened cheese.</title>
        <authorList>
            <consortium name="US DOE Joint Genome Institute (JGI-PGF)"/>
            <person name="Walter F."/>
            <person name="Albersmeier A."/>
            <person name="Kalinowski J."/>
            <person name="Ruckert C."/>
        </authorList>
    </citation>
    <scope>NUCLEOTIDE SEQUENCE</scope>
    <source>
        <strain evidence="1">VKM B-2555</strain>
    </source>
</reference>
<dbReference type="InterPro" id="IPR005624">
    <property type="entry name" value="PduO/GlcC-like"/>
</dbReference>
<dbReference type="RefSeq" id="WP_271203893.1">
    <property type="nucleotide sequence ID" value="NZ_BSFK01000005.1"/>
</dbReference>
<dbReference type="SUPFAM" id="SSF143744">
    <property type="entry name" value="GlcG-like"/>
    <property type="match status" value="1"/>
</dbReference>
<dbReference type="EMBL" id="BSFK01000005">
    <property type="protein sequence ID" value="GLK75964.1"/>
    <property type="molecule type" value="Genomic_DNA"/>
</dbReference>
<dbReference type="PANTHER" id="PTHR34309:SF1">
    <property type="entry name" value="PROTEIN GLCG"/>
    <property type="match status" value="1"/>
</dbReference>
<protein>
    <recommendedName>
        <fullName evidence="3">Heme-binding protein</fullName>
    </recommendedName>
</protein>
<organism evidence="1 2">
    <name type="scientific">Methylopila jiangsuensis</name>
    <dbReference type="NCBI Taxonomy" id="586230"/>
    <lineage>
        <taxon>Bacteria</taxon>
        <taxon>Pseudomonadati</taxon>
        <taxon>Pseudomonadota</taxon>
        <taxon>Alphaproteobacteria</taxon>
        <taxon>Hyphomicrobiales</taxon>
        <taxon>Methylopilaceae</taxon>
        <taxon>Methylopila</taxon>
    </lineage>
</organism>
<gene>
    <name evidence="1" type="ORF">GCM10008171_12180</name>
</gene>
<evidence type="ECO:0000313" key="1">
    <source>
        <dbReference type="EMBL" id="GLK75964.1"/>
    </source>
</evidence>
<reference evidence="1" key="2">
    <citation type="submission" date="2023-01" db="EMBL/GenBank/DDBJ databases">
        <authorList>
            <person name="Sun Q."/>
            <person name="Evtushenko L."/>
        </authorList>
    </citation>
    <scope>NUCLEOTIDE SEQUENCE</scope>
    <source>
        <strain evidence="1">VKM B-2555</strain>
    </source>
</reference>
<keyword evidence="2" id="KW-1185">Reference proteome</keyword>
<comment type="caution">
    <text evidence="1">The sequence shown here is derived from an EMBL/GenBank/DDBJ whole genome shotgun (WGS) entry which is preliminary data.</text>
</comment>